<accession>A0ABM8YMI6</accession>
<dbReference type="InterPro" id="IPR029063">
    <property type="entry name" value="SAM-dependent_MTases_sf"/>
</dbReference>
<proteinExistence type="predicted"/>
<gene>
    <name evidence="1" type="ORF">BACCIP111883_01889</name>
</gene>
<dbReference type="SUPFAM" id="SSF53335">
    <property type="entry name" value="S-adenosyl-L-methionine-dependent methyltransferases"/>
    <property type="match status" value="1"/>
</dbReference>
<dbReference type="RefSeq" id="WP_230501019.1">
    <property type="nucleotide sequence ID" value="NZ_CAKJTJ010000008.1"/>
</dbReference>
<protein>
    <recommendedName>
        <fullName evidence="3">Class I SAM-dependent methyltransferase</fullName>
    </recommendedName>
</protein>
<keyword evidence="2" id="KW-1185">Reference proteome</keyword>
<organism evidence="1 2">
    <name type="scientific">Sutcliffiella rhizosphaerae</name>
    <dbReference type="NCBI Taxonomy" id="2880967"/>
    <lineage>
        <taxon>Bacteria</taxon>
        <taxon>Bacillati</taxon>
        <taxon>Bacillota</taxon>
        <taxon>Bacilli</taxon>
        <taxon>Bacillales</taxon>
        <taxon>Bacillaceae</taxon>
        <taxon>Sutcliffiella</taxon>
    </lineage>
</organism>
<name>A0ABM8YMI6_9BACI</name>
<reference evidence="1 2" key="1">
    <citation type="submission" date="2021-10" db="EMBL/GenBank/DDBJ databases">
        <authorList>
            <person name="Criscuolo A."/>
        </authorList>
    </citation>
    <scope>NUCLEOTIDE SEQUENCE [LARGE SCALE GENOMIC DNA]</scope>
    <source>
        <strain evidence="2">CIP 111883</strain>
    </source>
</reference>
<evidence type="ECO:0008006" key="3">
    <source>
        <dbReference type="Google" id="ProtNLM"/>
    </source>
</evidence>
<dbReference type="EMBL" id="CAKJTJ010000008">
    <property type="protein sequence ID" value="CAG9621117.1"/>
    <property type="molecule type" value="Genomic_DNA"/>
</dbReference>
<comment type="caution">
    <text evidence="1">The sequence shown here is derived from an EMBL/GenBank/DDBJ whole genome shotgun (WGS) entry which is preliminary data.</text>
</comment>
<dbReference type="Pfam" id="PF01209">
    <property type="entry name" value="Ubie_methyltran"/>
    <property type="match status" value="1"/>
</dbReference>
<dbReference type="Proteomes" id="UP000789833">
    <property type="component" value="Unassembled WGS sequence"/>
</dbReference>
<evidence type="ECO:0000313" key="1">
    <source>
        <dbReference type="EMBL" id="CAG9621117.1"/>
    </source>
</evidence>
<evidence type="ECO:0000313" key="2">
    <source>
        <dbReference type="Proteomes" id="UP000789833"/>
    </source>
</evidence>
<dbReference type="Gene3D" id="3.40.50.150">
    <property type="entry name" value="Vaccinia Virus protein VP39"/>
    <property type="match status" value="1"/>
</dbReference>
<sequence>MRTMDQKLLNYYLELKGPEAGPWNTSPACLHTEQVTRDFIRKHINLTHGIRVCNVGIGTGDWDDFLGYWLNGHGILTSIDIDNEICEIFAYRQMREGHPNPAQIHNKSIFDKDLPSATFDVVTLIGSAIQEIGEFRKCMDACFRLLKDDGQLLLMINSKYKSEKMIDELDYEVLKKQHYPEFPEYPFSIILFKM</sequence>